<evidence type="ECO:0000256" key="1">
    <source>
        <dbReference type="SAM" id="MobiDB-lite"/>
    </source>
</evidence>
<dbReference type="VEuPathDB" id="TrichDB:TVAG_069580"/>
<proteinExistence type="predicted"/>
<sequence>MTKKPLKGSKKTPEPENSDETELDSDIFDIPCAFDTEKYFTIPDPDNIIRTNMVYADQNEEIRMKNAFLVLYATLLNKLRKNNKEDDRSRQAVGNLIATAFIQGVFDENEILKRFDKTFTLDPSQ</sequence>
<dbReference type="EMBL" id="DS113420">
    <property type="protein sequence ID" value="EAY06588.1"/>
    <property type="molecule type" value="Genomic_DNA"/>
</dbReference>
<keyword evidence="3" id="KW-1185">Reference proteome</keyword>
<feature type="region of interest" description="Disordered" evidence="1">
    <location>
        <begin position="1"/>
        <end position="25"/>
    </location>
</feature>
<gene>
    <name evidence="2" type="ORF">TVAG_069580</name>
</gene>
<feature type="compositionally biased region" description="Basic residues" evidence="1">
    <location>
        <begin position="1"/>
        <end position="10"/>
    </location>
</feature>
<dbReference type="KEGG" id="tva:4764466"/>
<organism evidence="2 3">
    <name type="scientific">Trichomonas vaginalis (strain ATCC PRA-98 / G3)</name>
    <dbReference type="NCBI Taxonomy" id="412133"/>
    <lineage>
        <taxon>Eukaryota</taxon>
        <taxon>Metamonada</taxon>
        <taxon>Parabasalia</taxon>
        <taxon>Trichomonadida</taxon>
        <taxon>Trichomonadidae</taxon>
        <taxon>Trichomonas</taxon>
    </lineage>
</organism>
<name>A2ELB1_TRIV3</name>
<accession>A2ELB1</accession>
<dbReference type="AlphaFoldDB" id="A2ELB1"/>
<dbReference type="InParanoid" id="A2ELB1"/>
<feature type="compositionally biased region" description="Acidic residues" evidence="1">
    <location>
        <begin position="16"/>
        <end position="25"/>
    </location>
</feature>
<reference evidence="2" key="1">
    <citation type="submission" date="2006-10" db="EMBL/GenBank/DDBJ databases">
        <authorList>
            <person name="Amadeo P."/>
            <person name="Zhao Q."/>
            <person name="Wortman J."/>
            <person name="Fraser-Liggett C."/>
            <person name="Carlton J."/>
        </authorList>
    </citation>
    <scope>NUCLEOTIDE SEQUENCE</scope>
    <source>
        <strain evidence="2">G3</strain>
    </source>
</reference>
<dbReference type="VEuPathDB" id="TrichDB:TVAGG3_0003650"/>
<evidence type="ECO:0000313" key="2">
    <source>
        <dbReference type="EMBL" id="EAY06588.1"/>
    </source>
</evidence>
<evidence type="ECO:0000313" key="3">
    <source>
        <dbReference type="Proteomes" id="UP000001542"/>
    </source>
</evidence>
<reference evidence="2" key="2">
    <citation type="journal article" date="2007" name="Science">
        <title>Draft genome sequence of the sexually transmitted pathogen Trichomonas vaginalis.</title>
        <authorList>
            <person name="Carlton J.M."/>
            <person name="Hirt R.P."/>
            <person name="Silva J.C."/>
            <person name="Delcher A.L."/>
            <person name="Schatz M."/>
            <person name="Zhao Q."/>
            <person name="Wortman J.R."/>
            <person name="Bidwell S.L."/>
            <person name="Alsmark U.C.M."/>
            <person name="Besteiro S."/>
            <person name="Sicheritz-Ponten T."/>
            <person name="Noel C.J."/>
            <person name="Dacks J.B."/>
            <person name="Foster P.G."/>
            <person name="Simillion C."/>
            <person name="Van de Peer Y."/>
            <person name="Miranda-Saavedra D."/>
            <person name="Barton G.J."/>
            <person name="Westrop G.D."/>
            <person name="Mueller S."/>
            <person name="Dessi D."/>
            <person name="Fiori P.L."/>
            <person name="Ren Q."/>
            <person name="Paulsen I."/>
            <person name="Zhang H."/>
            <person name="Bastida-Corcuera F.D."/>
            <person name="Simoes-Barbosa A."/>
            <person name="Brown M.T."/>
            <person name="Hayes R.D."/>
            <person name="Mukherjee M."/>
            <person name="Okumura C.Y."/>
            <person name="Schneider R."/>
            <person name="Smith A.J."/>
            <person name="Vanacova S."/>
            <person name="Villalvazo M."/>
            <person name="Haas B.J."/>
            <person name="Pertea M."/>
            <person name="Feldblyum T.V."/>
            <person name="Utterback T.R."/>
            <person name="Shu C.L."/>
            <person name="Osoegawa K."/>
            <person name="de Jong P.J."/>
            <person name="Hrdy I."/>
            <person name="Horvathova L."/>
            <person name="Zubacova Z."/>
            <person name="Dolezal P."/>
            <person name="Malik S.B."/>
            <person name="Logsdon J.M. Jr."/>
            <person name="Henze K."/>
            <person name="Gupta A."/>
            <person name="Wang C.C."/>
            <person name="Dunne R.L."/>
            <person name="Upcroft J.A."/>
            <person name="Upcroft P."/>
            <person name="White O."/>
            <person name="Salzberg S.L."/>
            <person name="Tang P."/>
            <person name="Chiu C.-H."/>
            <person name="Lee Y.-S."/>
            <person name="Embley T.M."/>
            <person name="Coombs G.H."/>
            <person name="Mottram J.C."/>
            <person name="Tachezy J."/>
            <person name="Fraser-Liggett C.M."/>
            <person name="Johnson P.J."/>
        </authorList>
    </citation>
    <scope>NUCLEOTIDE SEQUENCE [LARGE SCALE GENOMIC DNA]</scope>
    <source>
        <strain evidence="2">G3</strain>
    </source>
</reference>
<protein>
    <submittedName>
        <fullName evidence="2">Uncharacterized protein</fullName>
    </submittedName>
</protein>
<dbReference type="RefSeq" id="XP_001318811.1">
    <property type="nucleotide sequence ID" value="XM_001318776.1"/>
</dbReference>
<dbReference type="Proteomes" id="UP000001542">
    <property type="component" value="Unassembled WGS sequence"/>
</dbReference>